<keyword evidence="12 19" id="KW-0472">Membrane</keyword>
<keyword evidence="8 20" id="KW-0418">Kinase</keyword>
<comment type="subcellular location">
    <subcellularLocation>
        <location evidence="1">Cell membrane</location>
        <topology evidence="1">Multi-pass membrane protein</topology>
    </subcellularLocation>
</comment>
<evidence type="ECO:0000313" key="21">
    <source>
        <dbReference type="Proteomes" id="UP000231139"/>
    </source>
</evidence>
<dbReference type="GO" id="GO:0016301">
    <property type="term" value="F:kinase activity"/>
    <property type="evidence" value="ECO:0007669"/>
    <property type="project" value="UniProtKB-KW"/>
</dbReference>
<feature type="transmembrane region" description="Helical" evidence="19">
    <location>
        <begin position="52"/>
        <end position="71"/>
    </location>
</feature>
<feature type="binding site" evidence="17">
    <location>
        <position position="72"/>
    </location>
    <ligand>
        <name>ATP</name>
        <dbReference type="ChEBI" id="CHEBI:30616"/>
    </ligand>
</feature>
<keyword evidence="14" id="KW-1208">Phospholipid metabolism</keyword>
<dbReference type="Proteomes" id="UP000231139">
    <property type="component" value="Unassembled WGS sequence"/>
</dbReference>
<evidence type="ECO:0000256" key="14">
    <source>
        <dbReference type="ARBA" id="ARBA00023264"/>
    </source>
</evidence>
<keyword evidence="10 19" id="KW-1133">Transmembrane helix</keyword>
<evidence type="ECO:0000256" key="9">
    <source>
        <dbReference type="ARBA" id="ARBA00022840"/>
    </source>
</evidence>
<proteinExistence type="inferred from homology"/>
<evidence type="ECO:0000256" key="15">
    <source>
        <dbReference type="PIRSR" id="PIRSR600829-1"/>
    </source>
</evidence>
<dbReference type="GO" id="GO:0005886">
    <property type="term" value="C:plasma membrane"/>
    <property type="evidence" value="ECO:0007669"/>
    <property type="project" value="UniProtKB-SubCell"/>
</dbReference>
<organism evidence="20 21">
    <name type="scientific">Candidatus Nealsonbacteria bacterium CG11_big_fil_rev_8_21_14_0_20_35_11</name>
    <dbReference type="NCBI Taxonomy" id="1974713"/>
    <lineage>
        <taxon>Bacteria</taxon>
        <taxon>Candidatus Nealsoniibacteriota</taxon>
    </lineage>
</organism>
<keyword evidence="3" id="KW-1003">Cell membrane</keyword>
<reference evidence="20 21" key="1">
    <citation type="submission" date="2017-09" db="EMBL/GenBank/DDBJ databases">
        <title>Depth-based differentiation of microbial function through sediment-hosted aquifers and enrichment of novel symbionts in the deep terrestrial subsurface.</title>
        <authorList>
            <person name="Probst A.J."/>
            <person name="Ladd B."/>
            <person name="Jarett J.K."/>
            <person name="Geller-Mcgrath D.E."/>
            <person name="Sieber C.M."/>
            <person name="Emerson J.B."/>
            <person name="Anantharaman K."/>
            <person name="Thomas B.C."/>
            <person name="Malmstrom R."/>
            <person name="Stieglmeier M."/>
            <person name="Klingl A."/>
            <person name="Woyke T."/>
            <person name="Ryan C.M."/>
            <person name="Banfield J.F."/>
        </authorList>
    </citation>
    <scope>NUCLEOTIDE SEQUENCE [LARGE SCALE GENOMIC DNA]</scope>
    <source>
        <strain evidence="20">CG11_big_fil_rev_8_21_14_0_20_35_11</strain>
    </source>
</reference>
<comment type="similarity">
    <text evidence="2">Belongs to the bacterial diacylglycerol kinase family.</text>
</comment>
<keyword evidence="9 17" id="KW-0067">ATP-binding</keyword>
<comment type="caution">
    <text evidence="20">The sequence shown here is derived from an EMBL/GenBank/DDBJ whole genome shotgun (WGS) entry which is preliminary data.</text>
</comment>
<keyword evidence="7 17" id="KW-0547">Nucleotide-binding</keyword>
<keyword evidence="18" id="KW-0479">Metal-binding</keyword>
<sequence>MTKKFLSDGFRAAFNGLRETVIFEKSFKVMLVIAIFVVAAMFYFPTSRLEKIVLLLTTFPVLILELINSTVERIMDVVTSKHDNRTRIIKDLMAAIVLLASFGAVVVGALIFLPYIFNF</sequence>
<dbReference type="GO" id="GO:0005524">
    <property type="term" value="F:ATP binding"/>
    <property type="evidence" value="ECO:0007669"/>
    <property type="project" value="UniProtKB-KW"/>
</dbReference>
<dbReference type="PANTHER" id="PTHR34299:SF1">
    <property type="entry name" value="DIACYLGLYCEROL KINASE"/>
    <property type="match status" value="1"/>
</dbReference>
<evidence type="ECO:0000256" key="11">
    <source>
        <dbReference type="ARBA" id="ARBA00023098"/>
    </source>
</evidence>
<dbReference type="InterPro" id="IPR033717">
    <property type="entry name" value="UDPK"/>
</dbReference>
<dbReference type="CDD" id="cd14265">
    <property type="entry name" value="UDPK_IM_like"/>
    <property type="match status" value="1"/>
</dbReference>
<accession>A0A2H0N169</accession>
<feature type="transmembrane region" description="Helical" evidence="19">
    <location>
        <begin position="27"/>
        <end position="46"/>
    </location>
</feature>
<name>A0A2H0N169_9BACT</name>
<feature type="binding site" evidence="17">
    <location>
        <position position="24"/>
    </location>
    <ligand>
        <name>ATP</name>
        <dbReference type="ChEBI" id="CHEBI:30616"/>
    </ligand>
</feature>
<comment type="cofactor">
    <cofactor evidence="18">
        <name>Mg(2+)</name>
        <dbReference type="ChEBI" id="CHEBI:18420"/>
    </cofactor>
    <text evidence="18">Mn(2+), Zn(2+), Cd(2+) and Co(2+) support activity to lesser extents.</text>
</comment>
<keyword evidence="4" id="KW-0444">Lipid biosynthesis</keyword>
<evidence type="ECO:0000256" key="8">
    <source>
        <dbReference type="ARBA" id="ARBA00022777"/>
    </source>
</evidence>
<evidence type="ECO:0000256" key="7">
    <source>
        <dbReference type="ARBA" id="ARBA00022741"/>
    </source>
</evidence>
<evidence type="ECO:0000256" key="19">
    <source>
        <dbReference type="SAM" id="Phobius"/>
    </source>
</evidence>
<protein>
    <submittedName>
        <fullName evidence="20">Diacylglycerol kinase</fullName>
    </submittedName>
</protein>
<dbReference type="PANTHER" id="PTHR34299">
    <property type="entry name" value="DIACYLGLYCEROL KINASE"/>
    <property type="match status" value="1"/>
</dbReference>
<evidence type="ECO:0000256" key="5">
    <source>
        <dbReference type="ARBA" id="ARBA00022679"/>
    </source>
</evidence>
<evidence type="ECO:0000256" key="18">
    <source>
        <dbReference type="PIRSR" id="PIRSR600829-4"/>
    </source>
</evidence>
<dbReference type="Pfam" id="PF01219">
    <property type="entry name" value="DAGK_prokar"/>
    <property type="match status" value="1"/>
</dbReference>
<evidence type="ECO:0000256" key="4">
    <source>
        <dbReference type="ARBA" id="ARBA00022516"/>
    </source>
</evidence>
<evidence type="ECO:0000256" key="3">
    <source>
        <dbReference type="ARBA" id="ARBA00022475"/>
    </source>
</evidence>
<keyword evidence="18" id="KW-0460">Magnesium</keyword>
<feature type="binding site" evidence="18">
    <location>
        <position position="24"/>
    </location>
    <ligand>
        <name>a divalent metal cation</name>
        <dbReference type="ChEBI" id="CHEBI:60240"/>
    </ligand>
</feature>
<feature type="binding site" evidence="17">
    <location>
        <begin position="90"/>
        <end position="91"/>
    </location>
    <ligand>
        <name>ATP</name>
        <dbReference type="ChEBI" id="CHEBI:30616"/>
    </ligand>
</feature>
<keyword evidence="5" id="KW-0808">Transferase</keyword>
<keyword evidence="11" id="KW-0443">Lipid metabolism</keyword>
<evidence type="ECO:0000256" key="10">
    <source>
        <dbReference type="ARBA" id="ARBA00022989"/>
    </source>
</evidence>
<evidence type="ECO:0000256" key="1">
    <source>
        <dbReference type="ARBA" id="ARBA00004651"/>
    </source>
</evidence>
<feature type="binding site" evidence="16">
    <location>
        <position position="65"/>
    </location>
    <ligand>
        <name>substrate</name>
    </ligand>
</feature>
<dbReference type="GO" id="GO:0046872">
    <property type="term" value="F:metal ion binding"/>
    <property type="evidence" value="ECO:0007669"/>
    <property type="project" value="UniProtKB-KW"/>
</dbReference>
<evidence type="ECO:0000256" key="17">
    <source>
        <dbReference type="PIRSR" id="PIRSR600829-3"/>
    </source>
</evidence>
<feature type="binding site" evidence="18">
    <location>
        <position position="72"/>
    </location>
    <ligand>
        <name>a divalent metal cation</name>
        <dbReference type="ChEBI" id="CHEBI:60240"/>
    </ligand>
</feature>
<evidence type="ECO:0000256" key="16">
    <source>
        <dbReference type="PIRSR" id="PIRSR600829-2"/>
    </source>
</evidence>
<dbReference type="InterPro" id="IPR000829">
    <property type="entry name" value="DAGK"/>
</dbReference>
<keyword evidence="13" id="KW-0594">Phospholipid biosynthesis</keyword>
<evidence type="ECO:0000256" key="6">
    <source>
        <dbReference type="ARBA" id="ARBA00022692"/>
    </source>
</evidence>
<dbReference type="AlphaFoldDB" id="A0A2H0N169"/>
<feature type="transmembrane region" description="Helical" evidence="19">
    <location>
        <begin position="92"/>
        <end position="117"/>
    </location>
</feature>
<dbReference type="EMBL" id="PCWK01000020">
    <property type="protein sequence ID" value="PIR02643.1"/>
    <property type="molecule type" value="Genomic_DNA"/>
</dbReference>
<dbReference type="GO" id="GO:0008654">
    <property type="term" value="P:phospholipid biosynthetic process"/>
    <property type="evidence" value="ECO:0007669"/>
    <property type="project" value="UniProtKB-KW"/>
</dbReference>
<evidence type="ECO:0000313" key="20">
    <source>
        <dbReference type="EMBL" id="PIR02643.1"/>
    </source>
</evidence>
<keyword evidence="6 19" id="KW-0812">Transmembrane</keyword>
<evidence type="ECO:0000256" key="13">
    <source>
        <dbReference type="ARBA" id="ARBA00023209"/>
    </source>
</evidence>
<evidence type="ECO:0000256" key="2">
    <source>
        <dbReference type="ARBA" id="ARBA00005967"/>
    </source>
</evidence>
<feature type="active site" description="Proton acceptor" evidence="15">
    <location>
        <position position="65"/>
    </location>
</feature>
<evidence type="ECO:0000256" key="12">
    <source>
        <dbReference type="ARBA" id="ARBA00023136"/>
    </source>
</evidence>
<dbReference type="Gene3D" id="1.10.287.3610">
    <property type="match status" value="1"/>
</dbReference>
<dbReference type="InterPro" id="IPR036945">
    <property type="entry name" value="DAGK_sf"/>
</dbReference>
<gene>
    <name evidence="20" type="ORF">COV62_00960</name>
</gene>